<comment type="caution">
    <text evidence="2">The sequence shown here is derived from an EMBL/GenBank/DDBJ whole genome shotgun (WGS) entry which is preliminary data.</text>
</comment>
<feature type="transmembrane region" description="Helical" evidence="1">
    <location>
        <begin position="138"/>
        <end position="160"/>
    </location>
</feature>
<organism evidence="2 3">
    <name type="scientific">Quercus rubra</name>
    <name type="common">Northern red oak</name>
    <name type="synonym">Quercus borealis</name>
    <dbReference type="NCBI Taxonomy" id="3512"/>
    <lineage>
        <taxon>Eukaryota</taxon>
        <taxon>Viridiplantae</taxon>
        <taxon>Streptophyta</taxon>
        <taxon>Embryophyta</taxon>
        <taxon>Tracheophyta</taxon>
        <taxon>Spermatophyta</taxon>
        <taxon>Magnoliopsida</taxon>
        <taxon>eudicotyledons</taxon>
        <taxon>Gunneridae</taxon>
        <taxon>Pentapetalae</taxon>
        <taxon>rosids</taxon>
        <taxon>fabids</taxon>
        <taxon>Fagales</taxon>
        <taxon>Fagaceae</taxon>
        <taxon>Quercus</taxon>
    </lineage>
</organism>
<reference evidence="2 3" key="1">
    <citation type="journal article" date="2023" name="G3 (Bethesda)">
        <title>A haplotype-resolved chromosome-scale genome for Quercus rubra L. provides insights into the genetics of adaptive traits for red oak species.</title>
        <authorList>
            <person name="Kapoor B."/>
            <person name="Jenkins J."/>
            <person name="Schmutz J."/>
            <person name="Zhebentyayeva T."/>
            <person name="Kuelheim C."/>
            <person name="Coggeshall M."/>
            <person name="Heim C."/>
            <person name="Lasky J.R."/>
            <person name="Leites L."/>
            <person name="Islam-Faridi N."/>
            <person name="Romero-Severson J."/>
            <person name="DeLeo V.L."/>
            <person name="Lucas S.M."/>
            <person name="Lazic D."/>
            <person name="Gailing O."/>
            <person name="Carlson J."/>
            <person name="Staton M."/>
        </authorList>
    </citation>
    <scope>NUCLEOTIDE SEQUENCE [LARGE SCALE GENOMIC DNA]</scope>
    <source>
        <strain evidence="2">Pseudo-F2</strain>
    </source>
</reference>
<sequence>MIFFRKREIYTVRTFILGEHHLYRHPAYRRTRECSINSPVYGPLPQNAPGCSLMAAITCFVGLQFGHTLVHFKDQMQRVFLWSMLSFPLLDCRICVPFCKPLYRLSYMCITAGASGLFLTIIFYIVDIKHFRKPTMLLEWMGMNALIVFALAACDLFPAAVDGTESLVQAMIHSEKWGTLVFVMLEILFWSLVAGFLPMKGIYLKLQNIKKTCTCSMLYVPCE</sequence>
<dbReference type="PANTHER" id="PTHR31061">
    <property type="entry name" value="LD22376P"/>
    <property type="match status" value="1"/>
</dbReference>
<feature type="transmembrane region" description="Helical" evidence="1">
    <location>
        <begin position="180"/>
        <end position="199"/>
    </location>
</feature>
<evidence type="ECO:0000313" key="3">
    <source>
        <dbReference type="Proteomes" id="UP001324115"/>
    </source>
</evidence>
<protein>
    <submittedName>
        <fullName evidence="2">Uncharacterized protein</fullName>
    </submittedName>
</protein>
<keyword evidence="1" id="KW-0812">Transmembrane</keyword>
<proteinExistence type="predicted"/>
<feature type="transmembrane region" description="Helical" evidence="1">
    <location>
        <begin position="105"/>
        <end position="126"/>
    </location>
</feature>
<keyword evidence="1" id="KW-0472">Membrane</keyword>
<accession>A0AAN7DZY0</accession>
<dbReference type="AlphaFoldDB" id="A0AAN7DZY0"/>
<name>A0AAN7DZY0_QUERU</name>
<dbReference type="PANTHER" id="PTHR31061:SF23">
    <property type="entry name" value="OS05G0155700 PROTEIN"/>
    <property type="match status" value="1"/>
</dbReference>
<keyword evidence="1" id="KW-1133">Transmembrane helix</keyword>
<gene>
    <name evidence="2" type="ORF">RGQ29_008365</name>
</gene>
<dbReference type="Proteomes" id="UP001324115">
    <property type="component" value="Unassembled WGS sequence"/>
</dbReference>
<evidence type="ECO:0000313" key="2">
    <source>
        <dbReference type="EMBL" id="KAK4559084.1"/>
    </source>
</evidence>
<keyword evidence="3" id="KW-1185">Reference proteome</keyword>
<evidence type="ECO:0000256" key="1">
    <source>
        <dbReference type="SAM" id="Phobius"/>
    </source>
</evidence>
<dbReference type="EMBL" id="JAXUIC010000012">
    <property type="protein sequence ID" value="KAK4559084.1"/>
    <property type="molecule type" value="Genomic_DNA"/>
</dbReference>